<protein>
    <submittedName>
        <fullName evidence="2">Uncharacterized protein</fullName>
    </submittedName>
</protein>
<gene>
    <name evidence="2" type="ORF">C7999DRAFT_16958</name>
</gene>
<feature type="compositionally biased region" description="Low complexity" evidence="1">
    <location>
        <begin position="43"/>
        <end position="57"/>
    </location>
</feature>
<dbReference type="AlphaFoldDB" id="A0AAN7CMH5"/>
<reference evidence="2" key="1">
    <citation type="journal article" date="2023" name="Mol. Phylogenet. Evol.">
        <title>Genome-scale phylogeny and comparative genomics of the fungal order Sordariales.</title>
        <authorList>
            <person name="Hensen N."/>
            <person name="Bonometti L."/>
            <person name="Westerberg I."/>
            <person name="Brannstrom I.O."/>
            <person name="Guillou S."/>
            <person name="Cros-Aarteil S."/>
            <person name="Calhoun S."/>
            <person name="Haridas S."/>
            <person name="Kuo A."/>
            <person name="Mondo S."/>
            <person name="Pangilinan J."/>
            <person name="Riley R."/>
            <person name="LaButti K."/>
            <person name="Andreopoulos B."/>
            <person name="Lipzen A."/>
            <person name="Chen C."/>
            <person name="Yan M."/>
            <person name="Daum C."/>
            <person name="Ng V."/>
            <person name="Clum A."/>
            <person name="Steindorff A."/>
            <person name="Ohm R.A."/>
            <person name="Martin F."/>
            <person name="Silar P."/>
            <person name="Natvig D.O."/>
            <person name="Lalanne C."/>
            <person name="Gautier V."/>
            <person name="Ament-Velasquez S.L."/>
            <person name="Kruys A."/>
            <person name="Hutchinson M.I."/>
            <person name="Powell A.J."/>
            <person name="Barry K."/>
            <person name="Miller A.N."/>
            <person name="Grigoriev I.V."/>
            <person name="Debuchy R."/>
            <person name="Gladieux P."/>
            <person name="Hiltunen Thoren M."/>
            <person name="Johannesson H."/>
        </authorList>
    </citation>
    <scope>NUCLEOTIDE SEQUENCE</scope>
    <source>
        <strain evidence="2">CBS 359.72</strain>
    </source>
</reference>
<evidence type="ECO:0000256" key="1">
    <source>
        <dbReference type="SAM" id="MobiDB-lite"/>
    </source>
</evidence>
<accession>A0AAN7CMH5</accession>
<feature type="region of interest" description="Disordered" evidence="1">
    <location>
        <begin position="1"/>
        <end position="90"/>
    </location>
</feature>
<name>A0AAN7CMH5_9PEZI</name>
<dbReference type="Proteomes" id="UP001303647">
    <property type="component" value="Unassembled WGS sequence"/>
</dbReference>
<proteinExistence type="predicted"/>
<organism evidence="2 3">
    <name type="scientific">Corynascus novoguineensis</name>
    <dbReference type="NCBI Taxonomy" id="1126955"/>
    <lineage>
        <taxon>Eukaryota</taxon>
        <taxon>Fungi</taxon>
        <taxon>Dikarya</taxon>
        <taxon>Ascomycota</taxon>
        <taxon>Pezizomycotina</taxon>
        <taxon>Sordariomycetes</taxon>
        <taxon>Sordariomycetidae</taxon>
        <taxon>Sordariales</taxon>
        <taxon>Chaetomiaceae</taxon>
        <taxon>Corynascus</taxon>
    </lineage>
</organism>
<evidence type="ECO:0000313" key="3">
    <source>
        <dbReference type="Proteomes" id="UP001303647"/>
    </source>
</evidence>
<reference evidence="2" key="2">
    <citation type="submission" date="2023-05" db="EMBL/GenBank/DDBJ databases">
        <authorList>
            <consortium name="Lawrence Berkeley National Laboratory"/>
            <person name="Steindorff A."/>
            <person name="Hensen N."/>
            <person name="Bonometti L."/>
            <person name="Westerberg I."/>
            <person name="Brannstrom I.O."/>
            <person name="Guillou S."/>
            <person name="Cros-Aarteil S."/>
            <person name="Calhoun S."/>
            <person name="Haridas S."/>
            <person name="Kuo A."/>
            <person name="Mondo S."/>
            <person name="Pangilinan J."/>
            <person name="Riley R."/>
            <person name="Labutti K."/>
            <person name="Andreopoulos B."/>
            <person name="Lipzen A."/>
            <person name="Chen C."/>
            <person name="Yanf M."/>
            <person name="Daum C."/>
            <person name="Ng V."/>
            <person name="Clum A."/>
            <person name="Ohm R."/>
            <person name="Martin F."/>
            <person name="Silar P."/>
            <person name="Natvig D."/>
            <person name="Lalanne C."/>
            <person name="Gautier V."/>
            <person name="Ament-Velasquez S.L."/>
            <person name="Kruys A."/>
            <person name="Hutchinson M.I."/>
            <person name="Powell A.J."/>
            <person name="Barry K."/>
            <person name="Miller A.N."/>
            <person name="Grigoriev I.V."/>
            <person name="Debuchy R."/>
            <person name="Gladieux P."/>
            <person name="Thoren M.H."/>
            <person name="Johannesson H."/>
        </authorList>
    </citation>
    <scope>NUCLEOTIDE SEQUENCE</scope>
    <source>
        <strain evidence="2">CBS 359.72</strain>
    </source>
</reference>
<dbReference type="EMBL" id="MU857723">
    <property type="protein sequence ID" value="KAK4244799.1"/>
    <property type="molecule type" value="Genomic_DNA"/>
</dbReference>
<comment type="caution">
    <text evidence="2">The sequence shown here is derived from an EMBL/GenBank/DDBJ whole genome shotgun (WGS) entry which is preliminary data.</text>
</comment>
<evidence type="ECO:0000313" key="2">
    <source>
        <dbReference type="EMBL" id="KAK4244799.1"/>
    </source>
</evidence>
<keyword evidence="3" id="KW-1185">Reference proteome</keyword>
<sequence>MATNSSRGNPIAAADGPPVQNTRTPPHVPETLKSAIRQEEATAEASGGLSAGLHSAGQDANAVPPGGHVETVGEVAGQSRAAGRKGVQAN</sequence>